<keyword evidence="2" id="KW-0472">Membrane</keyword>
<organism evidence="3 4">
    <name type="scientific">Novipirellula herctigrandis</name>
    <dbReference type="NCBI Taxonomy" id="2527986"/>
    <lineage>
        <taxon>Bacteria</taxon>
        <taxon>Pseudomonadati</taxon>
        <taxon>Planctomycetota</taxon>
        <taxon>Planctomycetia</taxon>
        <taxon>Pirellulales</taxon>
        <taxon>Pirellulaceae</taxon>
        <taxon>Novipirellula</taxon>
    </lineage>
</organism>
<evidence type="ECO:0000256" key="1">
    <source>
        <dbReference type="SAM" id="MobiDB-lite"/>
    </source>
</evidence>
<evidence type="ECO:0008006" key="5">
    <source>
        <dbReference type="Google" id="ProtNLM"/>
    </source>
</evidence>
<feature type="region of interest" description="Disordered" evidence="1">
    <location>
        <begin position="26"/>
        <end position="45"/>
    </location>
</feature>
<feature type="transmembrane region" description="Helical" evidence="2">
    <location>
        <begin position="76"/>
        <end position="92"/>
    </location>
</feature>
<dbReference type="RefSeq" id="WP_146396690.1">
    <property type="nucleotide sequence ID" value="NZ_SJPJ01000001.1"/>
</dbReference>
<keyword evidence="2" id="KW-0812">Transmembrane</keyword>
<comment type="caution">
    <text evidence="3">The sequence shown here is derived from an EMBL/GenBank/DDBJ whole genome shotgun (WGS) entry which is preliminary data.</text>
</comment>
<protein>
    <recommendedName>
        <fullName evidence="5">Zinc-ribbon domain-containing protein</fullName>
    </recommendedName>
</protein>
<sequence length="93" mass="10370">MSKSHHKPDFSCPHCGGDVPGRAKACPHCGSSDADGWRDSTEGFGEEDLDDAFDYDDYIANEFGDKHVISRKLKPWQIIVTVLILLSFVLLLF</sequence>
<evidence type="ECO:0000313" key="3">
    <source>
        <dbReference type="EMBL" id="TWT81093.1"/>
    </source>
</evidence>
<proteinExistence type="predicted"/>
<dbReference type="EMBL" id="SJPJ01000001">
    <property type="protein sequence ID" value="TWT81093.1"/>
    <property type="molecule type" value="Genomic_DNA"/>
</dbReference>
<keyword evidence="4" id="KW-1185">Reference proteome</keyword>
<name>A0A5C5Z3G1_9BACT</name>
<evidence type="ECO:0000256" key="2">
    <source>
        <dbReference type="SAM" id="Phobius"/>
    </source>
</evidence>
<reference evidence="3 4" key="1">
    <citation type="submission" date="2019-02" db="EMBL/GenBank/DDBJ databases">
        <title>Deep-cultivation of Planctomycetes and their phenomic and genomic characterization uncovers novel biology.</title>
        <authorList>
            <person name="Wiegand S."/>
            <person name="Jogler M."/>
            <person name="Boedeker C."/>
            <person name="Pinto D."/>
            <person name="Vollmers J."/>
            <person name="Rivas-Marin E."/>
            <person name="Kohn T."/>
            <person name="Peeters S.H."/>
            <person name="Heuer A."/>
            <person name="Rast P."/>
            <person name="Oberbeckmann S."/>
            <person name="Bunk B."/>
            <person name="Jeske O."/>
            <person name="Meyerdierks A."/>
            <person name="Storesund J.E."/>
            <person name="Kallscheuer N."/>
            <person name="Luecker S."/>
            <person name="Lage O.M."/>
            <person name="Pohl T."/>
            <person name="Merkel B.J."/>
            <person name="Hornburger P."/>
            <person name="Mueller R.-W."/>
            <person name="Bruemmer F."/>
            <person name="Labrenz M."/>
            <person name="Spormann A.M."/>
            <person name="Op Den Camp H."/>
            <person name="Overmann J."/>
            <person name="Amann R."/>
            <person name="Jetten M.S.M."/>
            <person name="Mascher T."/>
            <person name="Medema M.H."/>
            <person name="Devos D.P."/>
            <person name="Kaster A.-K."/>
            <person name="Ovreas L."/>
            <person name="Rohde M."/>
            <person name="Galperin M.Y."/>
            <person name="Jogler C."/>
        </authorList>
    </citation>
    <scope>NUCLEOTIDE SEQUENCE [LARGE SCALE GENOMIC DNA]</scope>
    <source>
        <strain evidence="3 4">CA13</strain>
    </source>
</reference>
<keyword evidence="2" id="KW-1133">Transmembrane helix</keyword>
<dbReference type="OrthoDB" id="290101at2"/>
<evidence type="ECO:0000313" key="4">
    <source>
        <dbReference type="Proteomes" id="UP000315010"/>
    </source>
</evidence>
<accession>A0A5C5Z3G1</accession>
<gene>
    <name evidence="3" type="ORF">CA13_25400</name>
</gene>
<dbReference type="AlphaFoldDB" id="A0A5C5Z3G1"/>
<dbReference type="Proteomes" id="UP000315010">
    <property type="component" value="Unassembled WGS sequence"/>
</dbReference>